<dbReference type="Pfam" id="PF01593">
    <property type="entry name" value="Amino_oxidase"/>
    <property type="match status" value="2"/>
</dbReference>
<dbReference type="InterPro" id="IPR050281">
    <property type="entry name" value="Flavin_monoamine_oxidase"/>
</dbReference>
<dbReference type="PANTHER" id="PTHR10742:SF386">
    <property type="entry name" value="LYSINE-SPECIFIC HISTONE DEMETHYLASE 1A"/>
    <property type="match status" value="1"/>
</dbReference>
<evidence type="ECO:0000259" key="3">
    <source>
        <dbReference type="Pfam" id="PF01593"/>
    </source>
</evidence>
<comment type="similarity">
    <text evidence="1">Belongs to the flavin monoamine oxidase family.</text>
</comment>
<dbReference type="AlphaFoldDB" id="A0A6J7JZ94"/>
<name>A0A6J7JZ94_9ZZZZ</name>
<dbReference type="SUPFAM" id="SSF51905">
    <property type="entry name" value="FAD/NAD(P)-binding domain"/>
    <property type="match status" value="2"/>
</dbReference>
<gene>
    <name evidence="4" type="ORF">UFOPK3772_01416</name>
</gene>
<dbReference type="PROSITE" id="PS51318">
    <property type="entry name" value="TAT"/>
    <property type="match status" value="1"/>
</dbReference>
<feature type="domain" description="Amine oxidase" evidence="3">
    <location>
        <begin position="44"/>
        <end position="118"/>
    </location>
</feature>
<organism evidence="4">
    <name type="scientific">freshwater metagenome</name>
    <dbReference type="NCBI Taxonomy" id="449393"/>
    <lineage>
        <taxon>unclassified sequences</taxon>
        <taxon>metagenomes</taxon>
        <taxon>ecological metagenomes</taxon>
    </lineage>
</organism>
<reference evidence="4" key="1">
    <citation type="submission" date="2020-05" db="EMBL/GenBank/DDBJ databases">
        <authorList>
            <person name="Chiriac C."/>
            <person name="Salcher M."/>
            <person name="Ghai R."/>
            <person name="Kavagutti S V."/>
        </authorList>
    </citation>
    <scope>NUCLEOTIDE SEQUENCE</scope>
</reference>
<dbReference type="GO" id="GO:0016491">
    <property type="term" value="F:oxidoreductase activity"/>
    <property type="evidence" value="ECO:0007669"/>
    <property type="project" value="InterPro"/>
</dbReference>
<accession>A0A6J7JZ94</accession>
<dbReference type="InterPro" id="IPR036188">
    <property type="entry name" value="FAD/NAD-bd_sf"/>
</dbReference>
<evidence type="ECO:0000256" key="2">
    <source>
        <dbReference type="ARBA" id="ARBA00023002"/>
    </source>
</evidence>
<evidence type="ECO:0000313" key="4">
    <source>
        <dbReference type="EMBL" id="CAB4949038.1"/>
    </source>
</evidence>
<dbReference type="InterPro" id="IPR006311">
    <property type="entry name" value="TAT_signal"/>
</dbReference>
<evidence type="ECO:0000256" key="1">
    <source>
        <dbReference type="ARBA" id="ARBA00005995"/>
    </source>
</evidence>
<sequence>MTDRTPMSRRALLGVGALGVASIAASGSPASAGTRSRPSKSVLPTPVASLVTRWDTDPWSRGAYAALPVGSTDTVRETLAEALIADRIVLAGEYTDPSFPATVQGALRSGKRAARVLLDEDLGPRVIVIGAGVAGLSAARDLAAAGASVMVLEARDRIGGRVHTNTSWGVPVEMGAAWVHALKGNPVVPLAQQAGLRLVPCDYDSEVIRDTMTGKASPAGDRANEQVSRLADRLGDAWPPAGMSVETWMRQKGMQRNRFTSWAVETNIVQEYGLNAGLLGVRALSEGGAYSGGDAFVAGGYDGVPDALAQGLDIRLGSPVSQVDAGNGRDVTVTLQSGATLTADTAVVAVPVSLVQASLPRITPMPASIRSAIGKLRTGDLEKVILRYDAQWWGKERVIGVVGGGVPGQSPESALRWTEFFNVTDVVGAPALVGFSGGTAAMRRPATDAGCVSEALAMLQAAYTSK</sequence>
<dbReference type="PANTHER" id="PTHR10742">
    <property type="entry name" value="FLAVIN MONOAMINE OXIDASE"/>
    <property type="match status" value="1"/>
</dbReference>
<keyword evidence="2" id="KW-0560">Oxidoreductase</keyword>
<dbReference type="EMBL" id="CAFBNE010000039">
    <property type="protein sequence ID" value="CAB4949038.1"/>
    <property type="molecule type" value="Genomic_DNA"/>
</dbReference>
<feature type="domain" description="Amine oxidase" evidence="3">
    <location>
        <begin position="133"/>
        <end position="463"/>
    </location>
</feature>
<protein>
    <submittedName>
        <fullName evidence="4">Unannotated protein</fullName>
    </submittedName>
</protein>
<proteinExistence type="inferred from homology"/>
<dbReference type="InterPro" id="IPR002937">
    <property type="entry name" value="Amino_oxidase"/>
</dbReference>
<dbReference type="Gene3D" id="3.50.50.60">
    <property type="entry name" value="FAD/NAD(P)-binding domain"/>
    <property type="match status" value="2"/>
</dbReference>